<accession>A0ABD6DHJ6</accession>
<comment type="caution">
    <text evidence="3">The sequence shown here is derived from an EMBL/GenBank/DDBJ whole genome shotgun (WGS) entry which is preliminary data.</text>
</comment>
<feature type="transmembrane region" description="Helical" evidence="1">
    <location>
        <begin position="12"/>
        <end position="37"/>
    </location>
</feature>
<organism evidence="3 4">
    <name type="scientific">Haloarchaeobius litoreus</name>
    <dbReference type="NCBI Taxonomy" id="755306"/>
    <lineage>
        <taxon>Archaea</taxon>
        <taxon>Methanobacteriati</taxon>
        <taxon>Methanobacteriota</taxon>
        <taxon>Stenosarchaea group</taxon>
        <taxon>Halobacteria</taxon>
        <taxon>Halobacteriales</taxon>
        <taxon>Halorubellaceae</taxon>
        <taxon>Haloarchaeobius</taxon>
    </lineage>
</organism>
<dbReference type="GO" id="GO:0080120">
    <property type="term" value="P:CAAX-box protein maturation"/>
    <property type="evidence" value="ECO:0007669"/>
    <property type="project" value="UniProtKB-ARBA"/>
</dbReference>
<sequence length="237" mass="24267">MTDTHARTGPVRTAIAAAGLTVLAIVVSTLVGVVFLVPSLALGLDIETTLGLLLLTAAGQVGFLLFGLAYARRRGLSIPVRAPTGRQVGYALAGTLVALVVAVGLSVLLAAFDLVPGSVIEESGTIDPDFFLGVAILSVLIVAPAEEYLFRGVVQGRLRETFGPVGSVLGSSLLFGSVHLSNYTGSVEQVVAGVLLIAGTGAILGALYEWTDNLTVPIVTHALYNVVLAGTAYVTAV</sequence>
<feature type="transmembrane region" description="Helical" evidence="1">
    <location>
        <begin position="130"/>
        <end position="150"/>
    </location>
</feature>
<feature type="transmembrane region" description="Helical" evidence="1">
    <location>
        <begin position="189"/>
        <end position="207"/>
    </location>
</feature>
<evidence type="ECO:0000259" key="2">
    <source>
        <dbReference type="Pfam" id="PF02517"/>
    </source>
</evidence>
<proteinExistence type="predicted"/>
<keyword evidence="1" id="KW-0472">Membrane</keyword>
<feature type="transmembrane region" description="Helical" evidence="1">
    <location>
        <begin position="214"/>
        <end position="236"/>
    </location>
</feature>
<evidence type="ECO:0000313" key="3">
    <source>
        <dbReference type="EMBL" id="MFD1644603.1"/>
    </source>
</evidence>
<dbReference type="InterPro" id="IPR052710">
    <property type="entry name" value="CAAX_protease"/>
</dbReference>
<dbReference type="InterPro" id="IPR003675">
    <property type="entry name" value="Rce1/LyrA-like_dom"/>
</dbReference>
<dbReference type="EMBL" id="JBHUDO010000001">
    <property type="protein sequence ID" value="MFD1644603.1"/>
    <property type="molecule type" value="Genomic_DNA"/>
</dbReference>
<dbReference type="RefSeq" id="WP_256399866.1">
    <property type="nucleotide sequence ID" value="NZ_JANHJR010000002.1"/>
</dbReference>
<keyword evidence="1" id="KW-1133">Transmembrane helix</keyword>
<dbReference type="GO" id="GO:0004175">
    <property type="term" value="F:endopeptidase activity"/>
    <property type="evidence" value="ECO:0007669"/>
    <property type="project" value="UniProtKB-ARBA"/>
</dbReference>
<feature type="transmembrane region" description="Helical" evidence="1">
    <location>
        <begin position="162"/>
        <end position="183"/>
    </location>
</feature>
<dbReference type="PANTHER" id="PTHR36435:SF1">
    <property type="entry name" value="CAAX AMINO TERMINAL PROTEASE FAMILY PROTEIN"/>
    <property type="match status" value="1"/>
</dbReference>
<keyword evidence="1" id="KW-0812">Transmembrane</keyword>
<dbReference type="Proteomes" id="UP001597034">
    <property type="component" value="Unassembled WGS sequence"/>
</dbReference>
<name>A0ABD6DHJ6_9EURY</name>
<dbReference type="AlphaFoldDB" id="A0ABD6DHJ6"/>
<dbReference type="EC" id="3.4.-.-" evidence="3"/>
<protein>
    <submittedName>
        <fullName evidence="3">CPBP family intramembrane glutamic endopeptidase</fullName>
        <ecNumber evidence="3">3.4.-.-</ecNumber>
    </submittedName>
</protein>
<evidence type="ECO:0000313" key="4">
    <source>
        <dbReference type="Proteomes" id="UP001597034"/>
    </source>
</evidence>
<dbReference type="Pfam" id="PF02517">
    <property type="entry name" value="Rce1-like"/>
    <property type="match status" value="1"/>
</dbReference>
<feature type="transmembrane region" description="Helical" evidence="1">
    <location>
        <begin position="90"/>
        <end position="110"/>
    </location>
</feature>
<keyword evidence="4" id="KW-1185">Reference proteome</keyword>
<feature type="transmembrane region" description="Helical" evidence="1">
    <location>
        <begin position="49"/>
        <end position="70"/>
    </location>
</feature>
<gene>
    <name evidence="3" type="ORF">ACFSBL_02805</name>
</gene>
<reference evidence="3 4" key="1">
    <citation type="journal article" date="2019" name="Int. J. Syst. Evol. Microbiol.">
        <title>The Global Catalogue of Microorganisms (GCM) 10K type strain sequencing project: providing services to taxonomists for standard genome sequencing and annotation.</title>
        <authorList>
            <consortium name="The Broad Institute Genomics Platform"/>
            <consortium name="The Broad Institute Genome Sequencing Center for Infectious Disease"/>
            <person name="Wu L."/>
            <person name="Ma J."/>
        </authorList>
    </citation>
    <scope>NUCLEOTIDE SEQUENCE [LARGE SCALE GENOMIC DNA]</scope>
    <source>
        <strain evidence="3 4">CGMCC 1.10390</strain>
    </source>
</reference>
<keyword evidence="3" id="KW-0378">Hydrolase</keyword>
<dbReference type="PANTHER" id="PTHR36435">
    <property type="entry name" value="SLR1288 PROTEIN"/>
    <property type="match status" value="1"/>
</dbReference>
<feature type="domain" description="CAAX prenyl protease 2/Lysostaphin resistance protein A-like" evidence="2">
    <location>
        <begin position="131"/>
        <end position="227"/>
    </location>
</feature>
<evidence type="ECO:0000256" key="1">
    <source>
        <dbReference type="SAM" id="Phobius"/>
    </source>
</evidence>